<feature type="signal peptide" evidence="1">
    <location>
        <begin position="1"/>
        <end position="22"/>
    </location>
</feature>
<sequence length="312" mass="34887">MKKKITAWCTAVLFLLAGNLPAQEEQPSAELFLESYTDLFQEKFFEALKQRGIENYDRAEALLLECKQMQPDNPVVDHELGKALYHQQQYAAAEPYAIAAVNRAPSEYWYLHSLMEILSASYKTEASLDGVIALDMPDIRLNLGKWYLQRAKGTKALEYLEDLPQTTQIRVLQEKARTLTALSAGNSNPAAAQPNNGVNAANNNTADQLTNYRIQLTKKLGEGFWEDALEIAMEAVESYPLQPDFYLGMGQSLAGMGQYSRAIDRLKEGEILLLGSDGIAQEFYKTFVQVYTAMGNSEKAAFYAKKLNPQGE</sequence>
<evidence type="ECO:0000313" key="3">
    <source>
        <dbReference type="Proteomes" id="UP000199534"/>
    </source>
</evidence>
<dbReference type="AlphaFoldDB" id="A0A1I6G1V6"/>
<evidence type="ECO:0000256" key="1">
    <source>
        <dbReference type="SAM" id="SignalP"/>
    </source>
</evidence>
<reference evidence="2 3" key="1">
    <citation type="submission" date="2016-10" db="EMBL/GenBank/DDBJ databases">
        <authorList>
            <person name="de Groot N.N."/>
        </authorList>
    </citation>
    <scope>NUCLEOTIDE SEQUENCE [LARGE SCALE GENOMIC DNA]</scope>
    <source>
        <strain evidence="2 3">DSM 21019</strain>
    </source>
</reference>
<dbReference type="Gene3D" id="1.25.40.10">
    <property type="entry name" value="Tetratricopeptide repeat domain"/>
    <property type="match status" value="2"/>
</dbReference>
<dbReference type="Proteomes" id="UP000199534">
    <property type="component" value="Unassembled WGS sequence"/>
</dbReference>
<organism evidence="2 3">
    <name type="scientific">Robiginitalea myxolifaciens</name>
    <dbReference type="NCBI Taxonomy" id="400055"/>
    <lineage>
        <taxon>Bacteria</taxon>
        <taxon>Pseudomonadati</taxon>
        <taxon>Bacteroidota</taxon>
        <taxon>Flavobacteriia</taxon>
        <taxon>Flavobacteriales</taxon>
        <taxon>Flavobacteriaceae</taxon>
        <taxon>Robiginitalea</taxon>
    </lineage>
</organism>
<dbReference type="EMBL" id="FOYQ01000001">
    <property type="protein sequence ID" value="SFR36142.1"/>
    <property type="molecule type" value="Genomic_DNA"/>
</dbReference>
<dbReference type="OrthoDB" id="1465784at2"/>
<keyword evidence="3" id="KW-1185">Reference proteome</keyword>
<name>A0A1I6G1V6_9FLAO</name>
<feature type="chain" id="PRO_5011578834" description="Tetratricopeptide repeat-containing protein" evidence="1">
    <location>
        <begin position="23"/>
        <end position="312"/>
    </location>
</feature>
<dbReference type="STRING" id="400055.SAMN04490243_1096"/>
<evidence type="ECO:0008006" key="4">
    <source>
        <dbReference type="Google" id="ProtNLM"/>
    </source>
</evidence>
<keyword evidence="1" id="KW-0732">Signal</keyword>
<dbReference type="RefSeq" id="WP_092981284.1">
    <property type="nucleotide sequence ID" value="NZ_FOYQ01000001.1"/>
</dbReference>
<protein>
    <recommendedName>
        <fullName evidence="4">Tetratricopeptide repeat-containing protein</fullName>
    </recommendedName>
</protein>
<accession>A0A1I6G1V6</accession>
<gene>
    <name evidence="2" type="ORF">SAMN04490243_1096</name>
</gene>
<evidence type="ECO:0000313" key="2">
    <source>
        <dbReference type="EMBL" id="SFR36142.1"/>
    </source>
</evidence>
<dbReference type="SUPFAM" id="SSF48452">
    <property type="entry name" value="TPR-like"/>
    <property type="match status" value="2"/>
</dbReference>
<dbReference type="InterPro" id="IPR011990">
    <property type="entry name" value="TPR-like_helical_dom_sf"/>
</dbReference>
<proteinExistence type="predicted"/>